<evidence type="ECO:0000313" key="1">
    <source>
        <dbReference type="EMBL" id="HIV09805.1"/>
    </source>
</evidence>
<name>A0A9D1T2V0_9BACT</name>
<dbReference type="Gene3D" id="3.30.2020.10">
    <property type="entry name" value="NE0471-like N-terminal domain"/>
    <property type="match status" value="1"/>
</dbReference>
<reference evidence="1" key="2">
    <citation type="journal article" date="2021" name="PeerJ">
        <title>Extensive microbial diversity within the chicken gut microbiome revealed by metagenomics and culture.</title>
        <authorList>
            <person name="Gilroy R."/>
            <person name="Ravi A."/>
            <person name="Getino M."/>
            <person name="Pursley I."/>
            <person name="Horton D.L."/>
            <person name="Alikhan N.F."/>
            <person name="Baker D."/>
            <person name="Gharbi K."/>
            <person name="Hall N."/>
            <person name="Watson M."/>
            <person name="Adriaenssens E.M."/>
            <person name="Foster-Nyarko E."/>
            <person name="Jarju S."/>
            <person name="Secka A."/>
            <person name="Antonio M."/>
            <person name="Oren A."/>
            <person name="Chaudhuri R.R."/>
            <person name="La Ragione R."/>
            <person name="Hildebrand F."/>
            <person name="Pallen M.J."/>
        </authorList>
    </citation>
    <scope>NUCLEOTIDE SEQUENCE</scope>
    <source>
        <strain evidence="1">35461</strain>
    </source>
</reference>
<dbReference type="Proteomes" id="UP000886845">
    <property type="component" value="Unassembled WGS sequence"/>
</dbReference>
<reference evidence="1" key="1">
    <citation type="submission" date="2020-10" db="EMBL/GenBank/DDBJ databases">
        <authorList>
            <person name="Gilroy R."/>
        </authorList>
    </citation>
    <scope>NUCLEOTIDE SEQUENCE</scope>
    <source>
        <strain evidence="1">35461</strain>
    </source>
</reference>
<dbReference type="EMBL" id="DVOR01000220">
    <property type="protein sequence ID" value="HIV09805.1"/>
    <property type="molecule type" value="Genomic_DNA"/>
</dbReference>
<proteinExistence type="predicted"/>
<sequence length="105" mass="11378">MYEVDGIVYAGSPREGLTVKAVRVLDTGMLVVTFSSGEERLVDTQEVAGWGPALAPVGEEAVWRGTKVAGGTLTWLDGTIDIAPEYLYAHSYPYETPPWLRHAAP</sequence>
<protein>
    <submittedName>
        <fullName evidence="1">DUF2442 domain-containing protein</fullName>
    </submittedName>
</protein>
<organism evidence="1 2">
    <name type="scientific">Candidatus Spyradenecus faecavium</name>
    <dbReference type="NCBI Taxonomy" id="2840947"/>
    <lineage>
        <taxon>Bacteria</taxon>
        <taxon>Pseudomonadati</taxon>
        <taxon>Lentisphaerota</taxon>
        <taxon>Lentisphaeria</taxon>
        <taxon>Lentisphaerales</taxon>
        <taxon>Lentisphaeraceae</taxon>
        <taxon>Lentisphaeraceae incertae sedis</taxon>
        <taxon>Candidatus Spyradenecus</taxon>
    </lineage>
</organism>
<comment type="caution">
    <text evidence="1">The sequence shown here is derived from an EMBL/GenBank/DDBJ whole genome shotgun (WGS) entry which is preliminary data.</text>
</comment>
<dbReference type="InterPro" id="IPR036782">
    <property type="entry name" value="NE0471-like_N"/>
</dbReference>
<dbReference type="SUPFAM" id="SSF143880">
    <property type="entry name" value="NE0471 N-terminal domain-like"/>
    <property type="match status" value="1"/>
</dbReference>
<dbReference type="AlphaFoldDB" id="A0A9D1T2V0"/>
<evidence type="ECO:0000313" key="2">
    <source>
        <dbReference type="Proteomes" id="UP000886845"/>
    </source>
</evidence>
<accession>A0A9D1T2V0</accession>
<gene>
    <name evidence="1" type="ORF">IAC79_06810</name>
</gene>
<dbReference type="InterPro" id="IPR018841">
    <property type="entry name" value="DUF2442"/>
</dbReference>
<dbReference type="Pfam" id="PF10387">
    <property type="entry name" value="DUF2442"/>
    <property type="match status" value="1"/>
</dbReference>